<feature type="domain" description="ABC transporter" evidence="8">
    <location>
        <begin position="2"/>
        <end position="118"/>
    </location>
</feature>
<dbReference type="InterPro" id="IPR050705">
    <property type="entry name" value="Cytochrome_P450_3A"/>
</dbReference>
<dbReference type="GO" id="GO:0016887">
    <property type="term" value="F:ATP hydrolysis activity"/>
    <property type="evidence" value="ECO:0007669"/>
    <property type="project" value="InterPro"/>
</dbReference>
<gene>
    <name evidence="9" type="ORF">OSB1V03_LOCUS17182</name>
</gene>
<name>A0A7R9LA91_9ACAR</name>
<dbReference type="GO" id="GO:0008395">
    <property type="term" value="F:steroid hydroxylase activity"/>
    <property type="evidence" value="ECO:0007669"/>
    <property type="project" value="TreeGrafter"/>
</dbReference>
<dbReference type="EMBL" id="CAJPIZ010020265">
    <property type="protein sequence ID" value="CAG2117229.1"/>
    <property type="molecule type" value="Genomic_DNA"/>
</dbReference>
<evidence type="ECO:0000256" key="6">
    <source>
        <dbReference type="ARBA" id="ARBA00023004"/>
    </source>
</evidence>
<dbReference type="Pfam" id="PF00067">
    <property type="entry name" value="p450"/>
    <property type="match status" value="1"/>
</dbReference>
<evidence type="ECO:0000313" key="9">
    <source>
        <dbReference type="EMBL" id="CAD7637955.1"/>
    </source>
</evidence>
<dbReference type="InterPro" id="IPR027417">
    <property type="entry name" value="P-loop_NTPase"/>
</dbReference>
<keyword evidence="4" id="KW-0479">Metal-binding</keyword>
<dbReference type="InterPro" id="IPR003439">
    <property type="entry name" value="ABC_transporter-like_ATP-bd"/>
</dbReference>
<dbReference type="AlphaFoldDB" id="A0A7R9LA91"/>
<dbReference type="Gene3D" id="1.10.630.10">
    <property type="entry name" value="Cytochrome P450"/>
    <property type="match status" value="1"/>
</dbReference>
<evidence type="ECO:0000256" key="2">
    <source>
        <dbReference type="ARBA" id="ARBA00010617"/>
    </source>
</evidence>
<dbReference type="PROSITE" id="PS00211">
    <property type="entry name" value="ABC_TRANSPORTER_1"/>
    <property type="match status" value="1"/>
</dbReference>
<dbReference type="GO" id="GO:0016705">
    <property type="term" value="F:oxidoreductase activity, acting on paired donors, with incorporation or reduction of molecular oxygen"/>
    <property type="evidence" value="ECO:0007669"/>
    <property type="project" value="InterPro"/>
</dbReference>
<dbReference type="InterPro" id="IPR002402">
    <property type="entry name" value="Cyt_P450_E_grp-II"/>
</dbReference>
<evidence type="ECO:0000313" key="10">
    <source>
        <dbReference type="Proteomes" id="UP000759131"/>
    </source>
</evidence>
<keyword evidence="5" id="KW-0560">Oxidoreductase</keyword>
<dbReference type="EMBL" id="OC874840">
    <property type="protein sequence ID" value="CAD7637955.1"/>
    <property type="molecule type" value="Genomic_DNA"/>
</dbReference>
<dbReference type="OrthoDB" id="6428965at2759"/>
<dbReference type="InterPro" id="IPR001128">
    <property type="entry name" value="Cyt_P450"/>
</dbReference>
<feature type="non-terminal residue" evidence="9">
    <location>
        <position position="1"/>
    </location>
</feature>
<dbReference type="InterPro" id="IPR036396">
    <property type="entry name" value="Cyt_P450_sf"/>
</dbReference>
<organism evidence="9">
    <name type="scientific">Medioppia subpectinata</name>
    <dbReference type="NCBI Taxonomy" id="1979941"/>
    <lineage>
        <taxon>Eukaryota</taxon>
        <taxon>Metazoa</taxon>
        <taxon>Ecdysozoa</taxon>
        <taxon>Arthropoda</taxon>
        <taxon>Chelicerata</taxon>
        <taxon>Arachnida</taxon>
        <taxon>Acari</taxon>
        <taxon>Acariformes</taxon>
        <taxon>Sarcoptiformes</taxon>
        <taxon>Oribatida</taxon>
        <taxon>Brachypylina</taxon>
        <taxon>Oppioidea</taxon>
        <taxon>Oppiidae</taxon>
        <taxon>Medioppia</taxon>
    </lineage>
</organism>
<evidence type="ECO:0000259" key="8">
    <source>
        <dbReference type="Pfam" id="PF00005"/>
    </source>
</evidence>
<keyword evidence="7" id="KW-0503">Monooxygenase</keyword>
<dbReference type="GO" id="GO:0005506">
    <property type="term" value="F:iron ion binding"/>
    <property type="evidence" value="ECO:0007669"/>
    <property type="project" value="InterPro"/>
</dbReference>
<keyword evidence="6" id="KW-0408">Iron</keyword>
<evidence type="ECO:0000256" key="4">
    <source>
        <dbReference type="ARBA" id="ARBA00022723"/>
    </source>
</evidence>
<comment type="cofactor">
    <cofactor evidence="1">
        <name>heme</name>
        <dbReference type="ChEBI" id="CHEBI:30413"/>
    </cofactor>
</comment>
<protein>
    <recommendedName>
        <fullName evidence="8">ABC transporter domain-containing protein</fullName>
    </recommendedName>
</protein>
<proteinExistence type="inferred from homology"/>
<evidence type="ECO:0000256" key="3">
    <source>
        <dbReference type="ARBA" id="ARBA00022617"/>
    </source>
</evidence>
<evidence type="ECO:0000256" key="1">
    <source>
        <dbReference type="ARBA" id="ARBA00001971"/>
    </source>
</evidence>
<accession>A0A7R9LA91</accession>
<keyword evidence="3" id="KW-0349">Heme</keyword>
<dbReference type="PRINTS" id="PR00464">
    <property type="entry name" value="EP450II"/>
</dbReference>
<reference evidence="9" key="1">
    <citation type="submission" date="2020-11" db="EMBL/GenBank/DDBJ databases">
        <authorList>
            <person name="Tran Van P."/>
        </authorList>
    </citation>
    <scope>NUCLEOTIDE SEQUENCE</scope>
</reference>
<dbReference type="SUPFAM" id="SSF52540">
    <property type="entry name" value="P-loop containing nucleoside triphosphate hydrolases"/>
    <property type="match status" value="1"/>
</dbReference>
<evidence type="ECO:0000256" key="7">
    <source>
        <dbReference type="ARBA" id="ARBA00023033"/>
    </source>
</evidence>
<dbReference type="Pfam" id="PF00005">
    <property type="entry name" value="ABC_tran"/>
    <property type="match status" value="1"/>
</dbReference>
<dbReference type="PANTHER" id="PTHR24302">
    <property type="entry name" value="CYTOCHROME P450 FAMILY 3"/>
    <property type="match status" value="1"/>
</dbReference>
<dbReference type="Proteomes" id="UP000759131">
    <property type="component" value="Unassembled WGS sequence"/>
</dbReference>
<comment type="similarity">
    <text evidence="2">Belongs to the cytochrome P450 family.</text>
</comment>
<dbReference type="Gene3D" id="3.40.50.300">
    <property type="entry name" value="P-loop containing nucleotide triphosphate hydrolases"/>
    <property type="match status" value="1"/>
</dbReference>
<dbReference type="SUPFAM" id="SSF48264">
    <property type="entry name" value="Cytochrome P450"/>
    <property type="match status" value="1"/>
</dbReference>
<dbReference type="InterPro" id="IPR017871">
    <property type="entry name" value="ABC_transporter-like_CS"/>
</dbReference>
<dbReference type="PANTHER" id="PTHR24302:SF15">
    <property type="entry name" value="FATTY-ACID PEROXYGENASE"/>
    <property type="match status" value="1"/>
</dbReference>
<dbReference type="GO" id="GO:0020037">
    <property type="term" value="F:heme binding"/>
    <property type="evidence" value="ECO:0007669"/>
    <property type="project" value="InterPro"/>
</dbReference>
<sequence length="424" mass="47605">MNALFRLNHITKGKILIDGADITKIPTHLLRSRLSVIPQDVVLFSGTIRDNMDPNHSISDDKIWSVLNELNLKHSIGSLEEMITEEGLNLSAGQRQMLCIGRALLRDSQILIMDESTSALDEESEQLILDLIHKSNKTVISIAHKLSNILNYDKIVVVDNGLIAESELDIKWQQKYGKIYGVYEGTAPILMVSDPELIKHILVKDFDIFADRYPNSKSNKHPIIGKMLTELRGDDWKRVRSITSPVFTSLKLKAMYPTVRQSVEGFVNTLDTYAKDEGMINAKDMFGCYTMDVISNCAFGIKSDAYKDPNNPFVVNGKVVIEVPVWKVLLPEFVLNMLNIKTFFSENVRKGKDGHEANCIDGGEEESGIEKKILDIKAPNKFLTEDEMIAQGFIFFAAGNVTANNTMAFCSYELALNPEVQQKL</sequence>
<dbReference type="GO" id="GO:0005524">
    <property type="term" value="F:ATP binding"/>
    <property type="evidence" value="ECO:0007669"/>
    <property type="project" value="InterPro"/>
</dbReference>
<keyword evidence="10" id="KW-1185">Reference proteome</keyword>
<evidence type="ECO:0000256" key="5">
    <source>
        <dbReference type="ARBA" id="ARBA00023002"/>
    </source>
</evidence>